<evidence type="ECO:0000313" key="4">
    <source>
        <dbReference type="RefSeq" id="XP_030531231.2"/>
    </source>
</evidence>
<dbReference type="SUPFAM" id="SSF63748">
    <property type="entry name" value="Tudor/PWWP/MBT"/>
    <property type="match status" value="1"/>
</dbReference>
<dbReference type="AlphaFoldDB" id="A0A8B8P8Y5"/>
<accession>A0A8B8P8Y5</accession>
<proteinExistence type="predicted"/>
<dbReference type="InterPro" id="IPR053063">
    <property type="entry name" value="PWWP_domain_containing_PDP"/>
</dbReference>
<evidence type="ECO:0000256" key="1">
    <source>
        <dbReference type="SAM" id="MobiDB-lite"/>
    </source>
</evidence>
<dbReference type="Gene3D" id="2.30.30.140">
    <property type="match status" value="1"/>
</dbReference>
<dbReference type="KEGG" id="rarg:115741460"/>
<dbReference type="CDD" id="cd05162">
    <property type="entry name" value="PWWP"/>
    <property type="match status" value="1"/>
</dbReference>
<evidence type="ECO:0000313" key="3">
    <source>
        <dbReference type="Proteomes" id="UP000827889"/>
    </source>
</evidence>
<feature type="domain" description="PWWP" evidence="2">
    <location>
        <begin position="265"/>
        <end position="329"/>
    </location>
</feature>
<evidence type="ECO:0000313" key="5">
    <source>
        <dbReference type="RefSeq" id="XP_048135863.1"/>
    </source>
</evidence>
<dbReference type="SUPFAM" id="SSF54928">
    <property type="entry name" value="RNA-binding domain, RBD"/>
    <property type="match status" value="1"/>
</dbReference>
<feature type="region of interest" description="Disordered" evidence="1">
    <location>
        <begin position="847"/>
        <end position="916"/>
    </location>
</feature>
<dbReference type="RefSeq" id="XP_048135863.1">
    <property type="nucleotide sequence ID" value="XM_048279906.1"/>
</dbReference>
<dbReference type="InterPro" id="IPR000313">
    <property type="entry name" value="PWWP_dom"/>
</dbReference>
<dbReference type="PANTHER" id="PTHR42851">
    <property type="entry name" value="ALDOLASE-RELATED"/>
    <property type="match status" value="1"/>
</dbReference>
<keyword evidence="3" id="KW-1185">Reference proteome</keyword>
<organism evidence="3 4">
    <name type="scientific">Rhodamnia argentea</name>
    <dbReference type="NCBI Taxonomy" id="178133"/>
    <lineage>
        <taxon>Eukaryota</taxon>
        <taxon>Viridiplantae</taxon>
        <taxon>Streptophyta</taxon>
        <taxon>Embryophyta</taxon>
        <taxon>Tracheophyta</taxon>
        <taxon>Spermatophyta</taxon>
        <taxon>Magnoliopsida</taxon>
        <taxon>eudicotyledons</taxon>
        <taxon>Gunneridae</taxon>
        <taxon>Pentapetalae</taxon>
        <taxon>rosids</taxon>
        <taxon>malvids</taxon>
        <taxon>Myrtales</taxon>
        <taxon>Myrtaceae</taxon>
        <taxon>Myrtoideae</taxon>
        <taxon>Myrteae</taxon>
        <taxon>Australasian group</taxon>
        <taxon>Rhodamnia</taxon>
    </lineage>
</organism>
<dbReference type="InterPro" id="IPR035979">
    <property type="entry name" value="RBD_domain_sf"/>
</dbReference>
<dbReference type="GO" id="GO:0016301">
    <property type="term" value="F:kinase activity"/>
    <property type="evidence" value="ECO:0007669"/>
    <property type="project" value="UniProtKB-KW"/>
</dbReference>
<dbReference type="PROSITE" id="PS50812">
    <property type="entry name" value="PWWP"/>
    <property type="match status" value="1"/>
</dbReference>
<feature type="region of interest" description="Disordered" evidence="1">
    <location>
        <begin position="670"/>
        <end position="707"/>
    </location>
</feature>
<feature type="region of interest" description="Disordered" evidence="1">
    <location>
        <begin position="489"/>
        <end position="524"/>
    </location>
</feature>
<dbReference type="GeneID" id="115741460"/>
<feature type="compositionally biased region" description="Polar residues" evidence="1">
    <location>
        <begin position="808"/>
        <end position="823"/>
    </location>
</feature>
<name>A0A8B8P8Y5_9MYRT</name>
<keyword evidence="4 5" id="KW-0418">Kinase</keyword>
<feature type="compositionally biased region" description="Basic and acidic residues" evidence="1">
    <location>
        <begin position="512"/>
        <end position="524"/>
    </location>
</feature>
<evidence type="ECO:0000259" key="2">
    <source>
        <dbReference type="PROSITE" id="PS50812"/>
    </source>
</evidence>
<gene>
    <name evidence="4 5" type="primary">LOC115741460</name>
</gene>
<dbReference type="Proteomes" id="UP000827889">
    <property type="component" value="Chromosome 6"/>
</dbReference>
<dbReference type="PANTHER" id="PTHR42851:SF8">
    <property type="entry name" value="PWWP DOMAIN-CONTAINING PROTEIN"/>
    <property type="match status" value="1"/>
</dbReference>
<feature type="region of interest" description="Disordered" evidence="1">
    <location>
        <begin position="788"/>
        <end position="831"/>
    </location>
</feature>
<sequence length="1088" mass="117270">MEDLKSSGAERACVETLGESTAEHHLFISSEDGGGSGLHIDSLKENGNGAAVDAVATDAEVGNANVSCGLKGSETVDEKCGDLAFDSEVPVEGAGGNTDIVDGIDVAVSVFGLAAQDVERESTVTAGAGGVSSGIVEDAMVGNLENYNAGGNLENILENVEAGTRIVSSTGNRGEELVKDVVVLDGGMEAEEAPDLIGDKSSEKMELTGNGISLFVEFPGPASGAIQDHVVEGGHELGIKEEQEKTPCQAMDRMEDNNDCVSFAVGDVVWVKTKSQTWWPGKILDPLDAPKYGMETMGVDERECQLVGYLGSAHVSWCLLSHLMSFHRNFEQMLRQKKSRSFISAVQKAVDEFGTRVRLKLLCACFLPEDEDGDVKPEKGTKTSVLEEISEVSSSLFEGGKFLHHLKCIALATSVPTMLELTVVMNYLSAFYCSIGHHRMPMQLLCPTTDAEDDAEDLKDKFFSGEDGLKTKKKRKAWGSAQELGSDAVEDVSASKLDPLSEEEAEGNSDYGSKEDNEKGLESRARKKSKYLSYPYVNWGNKEGFAEIGDHGSLNGSHEMVGMDSCGIEFAGSPSFVKSTGKIFPSKWFKKFASNSHVSTAESLSISSAEFLAELRSAALGCTHPNERNDFDSIGWFAYRFRSSTYHDQAIYEKCVKDIADQKEGFAASPYSAGNSELKGRRKRGKAGKGNSDAGASLKKQTGGRIKTKSLSGLSDVSITFATTSSSPLKDSLEMAPLMMNGSFKGEKKGKKRMATPLDLGTKQLHSLLDLNNDSAIPRLRGEHTLVMGITPGTEPKKKRRRRRNQDEVASTQSASLTKTTSGLPMVPDDIANQSVPAAATDTHLDIGSASVDGTNARKKRKRKEKDAELYPSIPDLNGTQVIPGSSGKDFQKTSSLSPEVKMKQRRRRTKEGSDKQCQINRLATGRLLDRISPGTNQEAQGTALILTFAAGSPVPTRDILINTFSQFGPLKDFETQLAKDSNIAQVVFARSTDADDACRSLEKSNPFGSVLMKYQVHHFDPPSFPSGSATLPSEAPPLDFIKQNLEMMTSTLENSGDNLSPETKAKLEVDIKSLLSKVSNMVGSPSK</sequence>
<dbReference type="Pfam" id="PF00855">
    <property type="entry name" value="PWWP"/>
    <property type="match status" value="1"/>
</dbReference>
<protein>
    <submittedName>
        <fullName evidence="4 5">Serine/threonine-protein kinase ATM isoform X1</fullName>
    </submittedName>
</protein>
<dbReference type="RefSeq" id="XP_030531231.2">
    <property type="nucleotide sequence ID" value="XM_030675371.2"/>
</dbReference>
<reference evidence="4 5" key="1">
    <citation type="submission" date="2025-05" db="UniProtKB">
        <authorList>
            <consortium name="RefSeq"/>
        </authorList>
    </citation>
    <scope>IDENTIFICATION</scope>
    <source>
        <tissue evidence="4 5">Leaf</tissue>
    </source>
</reference>
<dbReference type="GO" id="GO:0003676">
    <property type="term" value="F:nucleic acid binding"/>
    <property type="evidence" value="ECO:0007669"/>
    <property type="project" value="InterPro"/>
</dbReference>
<keyword evidence="4 5" id="KW-0808">Transferase</keyword>